<evidence type="ECO:0000256" key="1">
    <source>
        <dbReference type="ARBA" id="ARBA00022737"/>
    </source>
</evidence>
<feature type="domain" description="BRCT" evidence="4">
    <location>
        <begin position="129"/>
        <end position="203"/>
    </location>
</feature>
<dbReference type="FunCoup" id="E3LW19">
    <property type="interactions" value="2131"/>
</dbReference>
<dbReference type="Gene3D" id="3.40.50.10190">
    <property type="entry name" value="BRCT domain"/>
    <property type="match status" value="8"/>
</dbReference>
<evidence type="ECO:0000256" key="2">
    <source>
        <dbReference type="SAM" id="Coils"/>
    </source>
</evidence>
<dbReference type="Pfam" id="PF00533">
    <property type="entry name" value="BRCT"/>
    <property type="match status" value="3"/>
</dbReference>
<name>E3LW19_CAERE</name>
<accession>E3LW19</accession>
<feature type="region of interest" description="Disordered" evidence="3">
    <location>
        <begin position="1"/>
        <end position="30"/>
    </location>
</feature>
<evidence type="ECO:0000256" key="3">
    <source>
        <dbReference type="SAM" id="MobiDB-lite"/>
    </source>
</evidence>
<sequence length="1198" mass="137314">MSVPPAPKKSRRNESNMIEEDSVICDDDNDDSSCTMYFVKLPDGKPTEQEDENFLDAYNIAKDSGVMPEWMDSESLDRIQSSDDFFIVPCFRGKLFRRMLEKKFKIYGPPILRECIDEQKPLPLWNHPVFSSVFEGAKLTLTSFEPEKKLELYQKIGWMCGIASGDLYHETTHLLASRAEQTNKYKSAVSNSVKLMRKEWVEELWETSQTTMGKFSALSRDAVNSYRLRVFEGLEMAITSIDGTDRANLMQLVEEHGGKVYGNMSKPRCTHLISDKTSGKKYTKAVEWKTIKIVQTRWIRKCIDLGHLIDETKYHPKYLTAEHMRSSTPKKNTTVNESVPDVSAISGNGGRLCTSSFNVSSAMTPVDKSSRRQSGSYVSTTSTSIVASTTIMSTDITIGRTSAARKHDQLYDFSYRMFFHKYQVSSSTPLARQSSIPLARIPTTQSISTQDPADSALDPIDELRKLIDEGHSDLFEVSCIIYNCLFYICGVDEKRMEKWRRFLNETGATRAPKFESATNVVVIAPNQQERMALRKFMQQEDIAIVTAQWVVECVKRRTMVPADGFVWTENIMDESQWQSQNDDYAQTGMSQPNKTSSIEFIFANHTYGVHPSSFGRDDAKKLSENIRELGGQIERTLEKAEFVVFGHSATMHELLVYDTVVTDFYIDSCRTEGYRAGPKKHPLFVPLPKPPIQIFSHCRFFLICSLSSHSHLCKYVGAIIRTNGGAVIDEMDSKAYKIMITKGPIDEPQHRARTADYSWIIASVSRGSLLPINNYLYKENAEPLLNFQRDDDVWMKIQERDTTEELEQEIEDRHKVQDKPVQTREGKKTDLSTPYVNPYFPDLRKPYKMNLNLDNANEYIDNMESPARDTQESITNSRVGSILRKAVINTGRRTEKENEPATCQVLNSRVAMTENRRTVSSTPVLVREIDRAARYMAMDESFAEQNQEHEELNRQYAMQPRFLLSVSSMNPQEIQELQEAIKQLGGRIEKEYNRDVTHLIASNMQRTPKVLCSIAAGKWCLTPDYVTQSTASGRWIDEKRFEWSYDKLPKVSEKENHPKDRDNRKILEKLVSVCRLWRTKIEQMPITSSVSMESRVNGAFTGWRCVIHEEDKKTLQVASILEAGGAVVYYISEYIQISSIKPNRVFAFKDFNWNIQSAAMLKRDNMPLYIIEIIYEYLVDKDNLDCSKYLHSSYKRAC</sequence>
<keyword evidence="2" id="KW-0175">Coiled coil</keyword>
<evidence type="ECO:0000313" key="5">
    <source>
        <dbReference type="EMBL" id="EFP12468.1"/>
    </source>
</evidence>
<organism evidence="6">
    <name type="scientific">Caenorhabditis remanei</name>
    <name type="common">Caenorhabditis vulgaris</name>
    <dbReference type="NCBI Taxonomy" id="31234"/>
    <lineage>
        <taxon>Eukaryota</taxon>
        <taxon>Metazoa</taxon>
        <taxon>Ecdysozoa</taxon>
        <taxon>Nematoda</taxon>
        <taxon>Chromadorea</taxon>
        <taxon>Rhabditida</taxon>
        <taxon>Rhabditina</taxon>
        <taxon>Rhabditomorpha</taxon>
        <taxon>Rhabditoidea</taxon>
        <taxon>Rhabditidae</taxon>
        <taxon>Peloderinae</taxon>
        <taxon>Caenorhabditis</taxon>
    </lineage>
</organism>
<dbReference type="InterPro" id="IPR001357">
    <property type="entry name" value="BRCT_dom"/>
</dbReference>
<keyword evidence="6" id="KW-1185">Reference proteome</keyword>
<dbReference type="FunFam" id="3.40.50.10190:FF:000146">
    <property type="entry name" value="BRCT domain protein (Eurofung)"/>
    <property type="match status" value="1"/>
</dbReference>
<dbReference type="GO" id="GO:0036093">
    <property type="term" value="P:germ cell proliferation"/>
    <property type="evidence" value="ECO:0007669"/>
    <property type="project" value="EnsemblMetazoa"/>
</dbReference>
<dbReference type="EMBL" id="DS268416">
    <property type="protein sequence ID" value="EFP12468.1"/>
    <property type="molecule type" value="Genomic_DNA"/>
</dbReference>
<dbReference type="Pfam" id="PF16589">
    <property type="entry name" value="BRCT_2"/>
    <property type="match status" value="1"/>
</dbReference>
<protein>
    <submittedName>
        <fullName evidence="5">CRE-MUS-101 protein</fullName>
    </submittedName>
</protein>
<dbReference type="CDD" id="cd17731">
    <property type="entry name" value="BRCT_TopBP1_rpt2_like"/>
    <property type="match status" value="1"/>
</dbReference>
<dbReference type="OrthoDB" id="251770at2759"/>
<dbReference type="Pfam" id="PF12738">
    <property type="entry name" value="PTCB-BRCT"/>
    <property type="match status" value="1"/>
</dbReference>
<dbReference type="FunFam" id="3.40.50.10190:FF:000173">
    <property type="entry name" value="Protein CBR-MUS-101"/>
    <property type="match status" value="1"/>
</dbReference>
<feature type="domain" description="BRCT" evidence="4">
    <location>
        <begin position="476"/>
        <end position="567"/>
    </location>
</feature>
<dbReference type="OMA" id="ACTHLLC"/>
<dbReference type="InterPro" id="IPR036420">
    <property type="entry name" value="BRCT_dom_sf"/>
</dbReference>
<dbReference type="HOGENOM" id="CLU_273654_0_0_1"/>
<dbReference type="PANTHER" id="PTHR13561">
    <property type="entry name" value="DNA REPLICATION REGULATOR DPB11-RELATED"/>
    <property type="match status" value="1"/>
</dbReference>
<reference evidence="5" key="1">
    <citation type="submission" date="2007-07" db="EMBL/GenBank/DDBJ databases">
        <title>PCAP assembly of the Caenorhabditis remanei genome.</title>
        <authorList>
            <consortium name="The Caenorhabditis remanei Sequencing Consortium"/>
            <person name="Wilson R.K."/>
        </authorList>
    </citation>
    <scope>NUCLEOTIDE SEQUENCE [LARGE SCALE GENOMIC DNA]</scope>
    <source>
        <strain evidence="5">PB4641</strain>
    </source>
</reference>
<feature type="domain" description="BRCT" evidence="4">
    <location>
        <begin position="690"/>
        <end position="777"/>
    </location>
</feature>
<dbReference type="eggNOG" id="KOG1929">
    <property type="taxonomic scope" value="Eukaryota"/>
</dbReference>
<proteinExistence type="predicted"/>
<dbReference type="FunFam" id="3.40.50.10190:FF:000010">
    <property type="entry name" value="DNA topoisomerase II binding protein 1"/>
    <property type="match status" value="1"/>
</dbReference>
<keyword evidence="1" id="KW-0677">Repeat</keyword>
<feature type="domain" description="BRCT" evidence="4">
    <location>
        <begin position="226"/>
        <end position="316"/>
    </location>
</feature>
<dbReference type="GO" id="GO:0007095">
    <property type="term" value="P:mitotic G2 DNA damage checkpoint signaling"/>
    <property type="evidence" value="ECO:0007669"/>
    <property type="project" value="TreeGrafter"/>
</dbReference>
<feature type="region of interest" description="Disordered" evidence="3">
    <location>
        <begin position="806"/>
        <end position="835"/>
    </location>
</feature>
<evidence type="ECO:0000259" key="4">
    <source>
        <dbReference type="PROSITE" id="PS50172"/>
    </source>
</evidence>
<evidence type="ECO:0000313" key="6">
    <source>
        <dbReference type="Proteomes" id="UP000008281"/>
    </source>
</evidence>
<dbReference type="GO" id="GO:0033314">
    <property type="term" value="P:mitotic DNA replication checkpoint signaling"/>
    <property type="evidence" value="ECO:0007669"/>
    <property type="project" value="TreeGrafter"/>
</dbReference>
<dbReference type="AlphaFoldDB" id="E3LW19"/>
<feature type="compositionally biased region" description="Basic and acidic residues" evidence="3">
    <location>
        <begin position="811"/>
        <end position="830"/>
    </location>
</feature>
<dbReference type="SMART" id="SM00292">
    <property type="entry name" value="BRCT"/>
    <property type="match status" value="5"/>
</dbReference>
<dbReference type="PANTHER" id="PTHR13561:SF20">
    <property type="entry name" value="DNA TOPOISOMERASE 2-BINDING PROTEIN 1"/>
    <property type="match status" value="1"/>
</dbReference>
<dbReference type="GO" id="GO:0006270">
    <property type="term" value="P:DNA replication initiation"/>
    <property type="evidence" value="ECO:0007669"/>
    <property type="project" value="TreeGrafter"/>
</dbReference>
<dbReference type="InParanoid" id="E3LW19"/>
<dbReference type="PROSITE" id="PS50172">
    <property type="entry name" value="BRCT"/>
    <property type="match status" value="5"/>
</dbReference>
<dbReference type="SUPFAM" id="SSF52113">
    <property type="entry name" value="BRCT domain"/>
    <property type="match status" value="5"/>
</dbReference>
<dbReference type="GO" id="GO:0009792">
    <property type="term" value="P:embryo development ending in birth or egg hatching"/>
    <property type="evidence" value="ECO:0007669"/>
    <property type="project" value="EnsemblMetazoa"/>
</dbReference>
<dbReference type="STRING" id="31234.E3LW19"/>
<dbReference type="Proteomes" id="UP000008281">
    <property type="component" value="Unassembled WGS sequence"/>
</dbReference>
<feature type="coiled-coil region" evidence="2">
    <location>
        <begin position="935"/>
        <end position="994"/>
    </location>
</feature>
<gene>
    <name evidence="5" type="primary">Cre-mus-101</name>
    <name evidence="5" type="ORF">CRE_29614</name>
</gene>
<dbReference type="InterPro" id="IPR059215">
    <property type="entry name" value="BRCT2_TopBP1-like"/>
</dbReference>
<feature type="domain" description="BRCT" evidence="4">
    <location>
        <begin position="962"/>
        <end position="1043"/>
    </location>
</feature>
<feature type="compositionally biased region" description="Acidic residues" evidence="3">
    <location>
        <begin position="17"/>
        <end position="30"/>
    </location>
</feature>
<dbReference type="CDD" id="cd17738">
    <property type="entry name" value="BRCT_TopBP1_rpt7"/>
    <property type="match status" value="1"/>
</dbReference>